<protein>
    <submittedName>
        <fullName evidence="3 4">BURP domain-containing protein</fullName>
    </submittedName>
</protein>
<dbReference type="STRING" id="4232.A0A251VA03"/>
<dbReference type="InParanoid" id="A0A251VA03"/>
<reference evidence="4" key="2">
    <citation type="submission" date="2017-02" db="EMBL/GenBank/DDBJ databases">
        <title>Sunflower complete genome.</title>
        <authorList>
            <person name="Langlade N."/>
            <person name="Munos S."/>
        </authorList>
    </citation>
    <scope>NUCLEOTIDE SEQUENCE [LARGE SCALE GENOMIC DNA]</scope>
    <source>
        <tissue evidence="4">Leaves</tissue>
    </source>
</reference>
<dbReference type="Gramene" id="mRNA:HanXRQr2_Chr03g0124391">
    <property type="protein sequence ID" value="mRNA:HanXRQr2_Chr03g0124391"/>
    <property type="gene ID" value="HanXRQr2_Chr03g0124391"/>
</dbReference>
<feature type="domain" description="BURP" evidence="2">
    <location>
        <begin position="94"/>
        <end position="306"/>
    </location>
</feature>
<reference evidence="3 5" key="1">
    <citation type="journal article" date="2017" name="Nature">
        <title>The sunflower genome provides insights into oil metabolism, flowering and Asterid evolution.</title>
        <authorList>
            <person name="Badouin H."/>
            <person name="Gouzy J."/>
            <person name="Grassa C.J."/>
            <person name="Murat F."/>
            <person name="Staton S.E."/>
            <person name="Cottret L."/>
            <person name="Lelandais-Briere C."/>
            <person name="Owens G.L."/>
            <person name="Carrere S."/>
            <person name="Mayjonade B."/>
            <person name="Legrand L."/>
            <person name="Gill N."/>
            <person name="Kane N.C."/>
            <person name="Bowers J.E."/>
            <person name="Hubner S."/>
            <person name="Bellec A."/>
            <person name="Berard A."/>
            <person name="Berges H."/>
            <person name="Blanchet N."/>
            <person name="Boniface M.C."/>
            <person name="Brunel D."/>
            <person name="Catrice O."/>
            <person name="Chaidir N."/>
            <person name="Claudel C."/>
            <person name="Donnadieu C."/>
            <person name="Faraut T."/>
            <person name="Fievet G."/>
            <person name="Helmstetter N."/>
            <person name="King M."/>
            <person name="Knapp S.J."/>
            <person name="Lai Z."/>
            <person name="Le Paslier M.C."/>
            <person name="Lippi Y."/>
            <person name="Lorenzon L."/>
            <person name="Mandel J.R."/>
            <person name="Marage G."/>
            <person name="Marchand G."/>
            <person name="Marquand E."/>
            <person name="Bret-Mestries E."/>
            <person name="Morien E."/>
            <person name="Nambeesan S."/>
            <person name="Nguyen T."/>
            <person name="Pegot-Espagnet P."/>
            <person name="Pouilly N."/>
            <person name="Raftis F."/>
            <person name="Sallet E."/>
            <person name="Schiex T."/>
            <person name="Thomas J."/>
            <person name="Vandecasteele C."/>
            <person name="Vares D."/>
            <person name="Vear F."/>
            <person name="Vautrin S."/>
            <person name="Crespi M."/>
            <person name="Mangin B."/>
            <person name="Burke J.M."/>
            <person name="Salse J."/>
            <person name="Munos S."/>
            <person name="Vincourt P."/>
            <person name="Rieseberg L.H."/>
            <person name="Langlade N.B."/>
        </authorList>
    </citation>
    <scope>NUCLEOTIDE SEQUENCE [LARGE SCALE GENOMIC DNA]</scope>
    <source>
        <strain evidence="5">cv. SF193</strain>
        <tissue evidence="3">Leaves</tissue>
    </source>
</reference>
<dbReference type="OrthoDB" id="654134at2759"/>
<dbReference type="PANTHER" id="PTHR31236">
    <property type="entry name" value="BURP DOMAIN PROTEIN USPL1-LIKE"/>
    <property type="match status" value="1"/>
</dbReference>
<keyword evidence="1" id="KW-0732">Signal</keyword>
<dbReference type="EMBL" id="MNCJ02000318">
    <property type="protein sequence ID" value="KAF5815556.1"/>
    <property type="molecule type" value="Genomic_DNA"/>
</dbReference>
<feature type="chain" id="PRO_5012197121" evidence="1">
    <location>
        <begin position="22"/>
        <end position="306"/>
    </location>
</feature>
<dbReference type="PROSITE" id="PS51277">
    <property type="entry name" value="BURP"/>
    <property type="match status" value="1"/>
</dbReference>
<dbReference type="PANTHER" id="PTHR31236:SF2">
    <property type="entry name" value="BURP DOMAIN PROTEIN RD22"/>
    <property type="match status" value="1"/>
</dbReference>
<sequence length="306" mass="34302">MVFHLLQALAVLFLVFVVGHAAVDPEIYFKSVLPNTPMPKAIKDSLSNDIFINTNHKESTSYVLSDPNQVFPNYKYNCEATPEQIMDKKTSALFFLENDLHAGKRINLHISKDTTATPPFVPRDVAESMPIASNKLQDIYKEFKVKPDSIEAKLVKETVNECEMASNKDADQYCAASLESMVDFVASKLGKRVKAMETRVVGNESRSLQGYMVEEVKKLNGDDGVVCHQEYYGYAVYFCHKTPKISAYMVSLVGENNVRAKATFLCHEDTSSWSPKHLAFIVLNVKPGTSAVCHFLLENVVAWVPY</sequence>
<evidence type="ECO:0000256" key="1">
    <source>
        <dbReference type="SAM" id="SignalP"/>
    </source>
</evidence>
<name>A0A251VA03_HELAN</name>
<proteinExistence type="predicted"/>
<gene>
    <name evidence="4" type="primary">BURP2</name>
    <name evidence="4" type="ORF">HannXRQ_Chr03g0082391</name>
    <name evidence="3" type="ORF">HanXRQr2_Chr03g0124391</name>
</gene>
<keyword evidence="5" id="KW-1185">Reference proteome</keyword>
<dbReference type="SMART" id="SM01045">
    <property type="entry name" value="BURP"/>
    <property type="match status" value="1"/>
</dbReference>
<organism evidence="4 5">
    <name type="scientific">Helianthus annuus</name>
    <name type="common">Common sunflower</name>
    <dbReference type="NCBI Taxonomy" id="4232"/>
    <lineage>
        <taxon>Eukaryota</taxon>
        <taxon>Viridiplantae</taxon>
        <taxon>Streptophyta</taxon>
        <taxon>Embryophyta</taxon>
        <taxon>Tracheophyta</taxon>
        <taxon>Spermatophyta</taxon>
        <taxon>Magnoliopsida</taxon>
        <taxon>eudicotyledons</taxon>
        <taxon>Gunneridae</taxon>
        <taxon>Pentapetalae</taxon>
        <taxon>asterids</taxon>
        <taxon>campanulids</taxon>
        <taxon>Asterales</taxon>
        <taxon>Asteraceae</taxon>
        <taxon>Asteroideae</taxon>
        <taxon>Heliantheae alliance</taxon>
        <taxon>Heliantheae</taxon>
        <taxon>Helianthus</taxon>
    </lineage>
</organism>
<dbReference type="OMA" id="NECEMAS"/>
<dbReference type="InterPro" id="IPR004873">
    <property type="entry name" value="BURP_dom"/>
</dbReference>
<feature type="signal peptide" evidence="1">
    <location>
        <begin position="1"/>
        <end position="21"/>
    </location>
</feature>
<dbReference type="Proteomes" id="UP000215914">
    <property type="component" value="Chromosome 3"/>
</dbReference>
<evidence type="ECO:0000259" key="2">
    <source>
        <dbReference type="PROSITE" id="PS51277"/>
    </source>
</evidence>
<evidence type="ECO:0000313" key="5">
    <source>
        <dbReference type="Proteomes" id="UP000215914"/>
    </source>
</evidence>
<dbReference type="Pfam" id="PF03181">
    <property type="entry name" value="BURP"/>
    <property type="match status" value="1"/>
</dbReference>
<dbReference type="AlphaFoldDB" id="A0A251VA03"/>
<reference evidence="3" key="3">
    <citation type="submission" date="2020-06" db="EMBL/GenBank/DDBJ databases">
        <title>Helianthus annuus Genome sequencing and assembly Release 2.</title>
        <authorList>
            <person name="Gouzy J."/>
            <person name="Langlade N."/>
            <person name="Munos S."/>
        </authorList>
    </citation>
    <scope>NUCLEOTIDE SEQUENCE</scope>
    <source>
        <tissue evidence="3">Leaves</tissue>
    </source>
</reference>
<dbReference type="EMBL" id="CM007892">
    <property type="protein sequence ID" value="OTG32053.1"/>
    <property type="molecule type" value="Genomic_DNA"/>
</dbReference>
<evidence type="ECO:0000313" key="4">
    <source>
        <dbReference type="EMBL" id="OTG32053.1"/>
    </source>
</evidence>
<dbReference type="InterPro" id="IPR044816">
    <property type="entry name" value="BURP"/>
</dbReference>
<evidence type="ECO:0000313" key="3">
    <source>
        <dbReference type="EMBL" id="KAF5815556.1"/>
    </source>
</evidence>
<accession>A0A251VA03</accession>